<dbReference type="GO" id="GO:0015721">
    <property type="term" value="P:bile acid and bile salt transport"/>
    <property type="evidence" value="ECO:0000318"/>
    <property type="project" value="GO_Central"/>
</dbReference>
<keyword evidence="5 7" id="KW-1133">Transmembrane helix</keyword>
<dbReference type="OMA" id="WFIATAI"/>
<comment type="subcellular location">
    <subcellularLocation>
        <location evidence="1">Membrane</location>
        <topology evidence="1">Multi-pass membrane protein</topology>
    </subcellularLocation>
</comment>
<dbReference type="EnsemblMetazoa" id="XM_030972389">
    <property type="protein sequence ID" value="XP_030828249"/>
    <property type="gene ID" value="LOC583801"/>
</dbReference>
<dbReference type="KEGG" id="spu:583801"/>
<proteinExistence type="inferred from homology"/>
<dbReference type="PANTHER" id="PTHR10361">
    <property type="entry name" value="SODIUM-BILE ACID COTRANSPORTER"/>
    <property type="match status" value="1"/>
</dbReference>
<dbReference type="Gene3D" id="1.20.1530.20">
    <property type="match status" value="1"/>
</dbReference>
<dbReference type="OrthoDB" id="203097at2759"/>
<dbReference type="InParanoid" id="A0A7M7MXP1"/>
<evidence type="ECO:0000256" key="7">
    <source>
        <dbReference type="SAM" id="Phobius"/>
    </source>
</evidence>
<evidence type="ECO:0000256" key="2">
    <source>
        <dbReference type="ARBA" id="ARBA00006528"/>
    </source>
</evidence>
<dbReference type="PANTHER" id="PTHR10361:SF28">
    <property type="entry name" value="P3 PROTEIN-RELATED"/>
    <property type="match status" value="1"/>
</dbReference>
<feature type="transmembrane region" description="Helical" evidence="7">
    <location>
        <begin position="103"/>
        <end position="123"/>
    </location>
</feature>
<dbReference type="Proteomes" id="UP000007110">
    <property type="component" value="Unassembled WGS sequence"/>
</dbReference>
<evidence type="ECO:0000256" key="4">
    <source>
        <dbReference type="ARBA" id="ARBA00022847"/>
    </source>
</evidence>
<keyword evidence="9" id="KW-1185">Reference proteome</keyword>
<evidence type="ECO:0000256" key="1">
    <source>
        <dbReference type="ARBA" id="ARBA00004141"/>
    </source>
</evidence>
<evidence type="ECO:0008006" key="10">
    <source>
        <dbReference type="Google" id="ProtNLM"/>
    </source>
</evidence>
<evidence type="ECO:0000256" key="6">
    <source>
        <dbReference type="ARBA" id="ARBA00023136"/>
    </source>
</evidence>
<dbReference type="RefSeq" id="XP_030828249.1">
    <property type="nucleotide sequence ID" value="XM_030972389.1"/>
</dbReference>
<organism evidence="8 9">
    <name type="scientific">Strongylocentrotus purpuratus</name>
    <name type="common">Purple sea urchin</name>
    <dbReference type="NCBI Taxonomy" id="7668"/>
    <lineage>
        <taxon>Eukaryota</taxon>
        <taxon>Metazoa</taxon>
        <taxon>Echinodermata</taxon>
        <taxon>Eleutherozoa</taxon>
        <taxon>Echinozoa</taxon>
        <taxon>Echinoidea</taxon>
        <taxon>Euechinoidea</taxon>
        <taxon>Echinacea</taxon>
        <taxon>Camarodonta</taxon>
        <taxon>Echinidea</taxon>
        <taxon>Strongylocentrotidae</taxon>
        <taxon>Strongylocentrotus</taxon>
    </lineage>
</organism>
<keyword evidence="4" id="KW-0769">Symport</keyword>
<keyword evidence="3 7" id="KW-0812">Transmembrane</keyword>
<dbReference type="GO" id="GO:0008508">
    <property type="term" value="F:bile acid:sodium symporter activity"/>
    <property type="evidence" value="ECO:0000318"/>
    <property type="project" value="GO_Central"/>
</dbReference>
<feature type="transmembrane region" description="Helical" evidence="7">
    <location>
        <begin position="261"/>
        <end position="282"/>
    </location>
</feature>
<dbReference type="InterPro" id="IPR002657">
    <property type="entry name" value="BilAc:Na_symport/Acr3"/>
</dbReference>
<feature type="transmembrane region" description="Helical" evidence="7">
    <location>
        <begin position="170"/>
        <end position="187"/>
    </location>
</feature>
<feature type="transmembrane region" description="Helical" evidence="7">
    <location>
        <begin position="33"/>
        <end position="57"/>
    </location>
</feature>
<dbReference type="GeneID" id="583801"/>
<comment type="similarity">
    <text evidence="2">Belongs to the bile acid:sodium symporter (BASS) (TC 2.A.28) family.</text>
</comment>
<reference evidence="9" key="1">
    <citation type="submission" date="2015-02" db="EMBL/GenBank/DDBJ databases">
        <title>Genome sequencing for Strongylocentrotus purpuratus.</title>
        <authorList>
            <person name="Murali S."/>
            <person name="Liu Y."/>
            <person name="Vee V."/>
            <person name="English A."/>
            <person name="Wang M."/>
            <person name="Skinner E."/>
            <person name="Han Y."/>
            <person name="Muzny D.M."/>
            <person name="Worley K.C."/>
            <person name="Gibbs R.A."/>
        </authorList>
    </citation>
    <scope>NUCLEOTIDE SEQUENCE</scope>
</reference>
<reference evidence="8" key="2">
    <citation type="submission" date="2021-01" db="UniProtKB">
        <authorList>
            <consortium name="EnsemblMetazoa"/>
        </authorList>
    </citation>
    <scope>IDENTIFICATION</scope>
</reference>
<evidence type="ECO:0000256" key="3">
    <source>
        <dbReference type="ARBA" id="ARBA00022692"/>
    </source>
</evidence>
<dbReference type="InterPro" id="IPR038770">
    <property type="entry name" value="Na+/solute_symporter_sf"/>
</dbReference>
<feature type="transmembrane region" description="Helical" evidence="7">
    <location>
        <begin position="69"/>
        <end position="91"/>
    </location>
</feature>
<feature type="transmembrane region" description="Helical" evidence="7">
    <location>
        <begin position="199"/>
        <end position="220"/>
    </location>
</feature>
<protein>
    <recommendedName>
        <fullName evidence="10">Ileal sodium/bile acid cotransporter</fullName>
    </recommendedName>
</protein>
<accession>A0A7M7MXP1</accession>
<evidence type="ECO:0000256" key="5">
    <source>
        <dbReference type="ARBA" id="ARBA00022989"/>
    </source>
</evidence>
<keyword evidence="6 7" id="KW-0472">Membrane</keyword>
<dbReference type="Pfam" id="PF01758">
    <property type="entry name" value="SBF"/>
    <property type="match status" value="1"/>
</dbReference>
<feature type="transmembrane region" description="Helical" evidence="7">
    <location>
        <begin position="294"/>
        <end position="319"/>
    </location>
</feature>
<feature type="transmembrane region" description="Helical" evidence="7">
    <location>
        <begin position="130"/>
        <end position="150"/>
    </location>
</feature>
<dbReference type="AlphaFoldDB" id="A0A7M7MXP1"/>
<keyword evidence="4" id="KW-0813">Transport</keyword>
<evidence type="ECO:0000313" key="8">
    <source>
        <dbReference type="EnsemblMetazoa" id="XP_030828249"/>
    </source>
</evidence>
<evidence type="ECO:0000313" key="9">
    <source>
        <dbReference type="Proteomes" id="UP000007110"/>
    </source>
</evidence>
<name>A0A7M7MXP1_STRPU</name>
<dbReference type="InterPro" id="IPR004710">
    <property type="entry name" value="Bilac:Na_transpt"/>
</dbReference>
<dbReference type="GO" id="GO:0016020">
    <property type="term" value="C:membrane"/>
    <property type="evidence" value="ECO:0007669"/>
    <property type="project" value="UniProtKB-SubCell"/>
</dbReference>
<feature type="transmembrane region" description="Helical" evidence="7">
    <location>
        <begin position="232"/>
        <end position="254"/>
    </location>
</feature>
<sequence>MGIIDGNVHDVGFDNVTSLENMLPNGAPPRSDWLVLSIVLVSYCGAAIAMFGMGCFISMDDFSRKEMHLPQSVMIGLGLQYFIQPLVGYLLALVLDMKVFDALAMIILAVCPVSPFCSVLVYYGEGFVTVGLCLTMFSTALSIGLIPFWFSFYSSAWSNAYYIIGTSTEILFTEVIIFLPVALGLLFKRLAGEKRAKKVAKICSFAFAVTAVVCPILNAIDNPSHYVGAWQLWVGGCLLPFVGFVCGLILASLFKLPYEACSAVSLAVGTPNWFIATAIAWNCFQHDETALHEVLTLVSIFSISMPIEGFIWSVTYYAIEELIRKIYPKIVTMFDDPDSDFEDESVGGDDEEKSGKPERVMYILGQVLDDDEVY</sequence>